<keyword evidence="3" id="KW-1185">Reference proteome</keyword>
<protein>
    <recommendedName>
        <fullName evidence="4">Chromosome partition protein Smc</fullName>
    </recommendedName>
</protein>
<name>A0ABT4BSY7_9FIRM</name>
<dbReference type="RefSeq" id="WP_268058070.1">
    <property type="nucleotide sequence ID" value="NZ_JAPOHA010000006.1"/>
</dbReference>
<evidence type="ECO:0000313" key="2">
    <source>
        <dbReference type="EMBL" id="MCY1714016.1"/>
    </source>
</evidence>
<evidence type="ECO:0000313" key="3">
    <source>
        <dbReference type="Proteomes" id="UP001082703"/>
    </source>
</evidence>
<proteinExistence type="predicted"/>
<dbReference type="Proteomes" id="UP001082703">
    <property type="component" value="Unassembled WGS sequence"/>
</dbReference>
<gene>
    <name evidence="2" type="ORF">OUY18_07090</name>
</gene>
<reference evidence="2 3" key="1">
    <citation type="submission" date="2022-11" db="EMBL/GenBank/DDBJ databases">
        <authorList>
            <person name="Caiyu Z."/>
        </authorList>
    </citation>
    <scope>NUCLEOTIDE SEQUENCE [LARGE SCALE GENOMIC DNA]</scope>
    <source>
        <strain evidence="2 3">YR-4</strain>
    </source>
</reference>
<comment type="caution">
    <text evidence="2">The sequence shown here is derived from an EMBL/GenBank/DDBJ whole genome shotgun (WGS) entry which is preliminary data.</text>
</comment>
<dbReference type="InterPro" id="IPR027417">
    <property type="entry name" value="P-loop_NTPase"/>
</dbReference>
<organism evidence="2 3">
    <name type="scientific">Caproiciproducens galactitolivorans</name>
    <dbReference type="NCBI Taxonomy" id="642589"/>
    <lineage>
        <taxon>Bacteria</taxon>
        <taxon>Bacillati</taxon>
        <taxon>Bacillota</taxon>
        <taxon>Clostridia</taxon>
        <taxon>Eubacteriales</taxon>
        <taxon>Acutalibacteraceae</taxon>
        <taxon>Caproiciproducens</taxon>
    </lineage>
</organism>
<dbReference type="Gene3D" id="3.40.50.300">
    <property type="entry name" value="P-loop containing nucleotide triphosphate hydrolases"/>
    <property type="match status" value="1"/>
</dbReference>
<evidence type="ECO:0008006" key="4">
    <source>
        <dbReference type="Google" id="ProtNLM"/>
    </source>
</evidence>
<sequence length="566" mass="64661">MINVIFKSILIVDTDKHKAKYVSFLPGLNVITSSENHVGKSSLAKSLYFSLGAEIDYDPHWDKKTKLYCLEFLVNDKPYSIVRQKNNFLIFNGTDLIAECTSVFKELAPKLEEIFGFSVYLPDKNTKKHVLAPPVFTYLPYYIDQDHGWGTEPYESFASLDQFKKPDRIKSLYYHLGVYNKHSVDIQAKIDANKAEIERLQGVIDRAKITLETILPEVQQLVPAQNVEELEQMLLPSKERINRIIGELSEARTRIQKLQSDLLQHKKNLNSVTAHVNYADMQEEKALTTCPKCGYEFGIELNARVRKIYNIENSEYLLQQIRFIIDSIEKSLTGEQERYVELMSQLSKEEQTTSQAHDEYETYVKQRGLTTTISRMHQTIGGATASQDAYKSENRELNKDLRNLPNKKEVDQRYIDDTRANIMRLEAWDNDYEGKIGLLKPLKGQGTLSSKIILAQYIALFSTMEATGAGSIRFPFVVDSPRTKEPSVASSVEILNMISGIKTLPQIILVTMDYSTFDVEKRDQANIIELKDPRQLLNEVDYDVYASAITGYLDILASIKTGKEKL</sequence>
<keyword evidence="1" id="KW-0175">Coiled coil</keyword>
<feature type="coiled-coil region" evidence="1">
    <location>
        <begin position="241"/>
        <end position="268"/>
    </location>
</feature>
<dbReference type="EMBL" id="JAPOHA010000006">
    <property type="protein sequence ID" value="MCY1714016.1"/>
    <property type="molecule type" value="Genomic_DNA"/>
</dbReference>
<accession>A0ABT4BSY7</accession>
<evidence type="ECO:0000256" key="1">
    <source>
        <dbReference type="SAM" id="Coils"/>
    </source>
</evidence>